<reference evidence="9 10" key="1">
    <citation type="journal article" date="2016" name="Nat. Commun.">
        <title>Thousands of microbial genomes shed light on interconnected biogeochemical processes in an aquifer system.</title>
        <authorList>
            <person name="Anantharaman K."/>
            <person name="Brown C.T."/>
            <person name="Hug L.A."/>
            <person name="Sharon I."/>
            <person name="Castelle C.J."/>
            <person name="Probst A.J."/>
            <person name="Thomas B.C."/>
            <person name="Singh A."/>
            <person name="Wilkins M.J."/>
            <person name="Karaoz U."/>
            <person name="Brodie E.L."/>
            <person name="Williams K.H."/>
            <person name="Hubbard S.S."/>
            <person name="Banfield J.F."/>
        </authorList>
    </citation>
    <scope>NUCLEOTIDE SEQUENCE [LARGE SCALE GENOMIC DNA]</scope>
</reference>
<dbReference type="CDD" id="cd00430">
    <property type="entry name" value="PLPDE_III_AR"/>
    <property type="match status" value="1"/>
</dbReference>
<dbReference type="InterPro" id="IPR011079">
    <property type="entry name" value="Ala_racemase_C"/>
</dbReference>
<protein>
    <recommendedName>
        <fullName evidence="5">Alanine racemase</fullName>
        <ecNumber evidence="5">5.1.1.1</ecNumber>
    </recommendedName>
</protein>
<feature type="domain" description="Alanine racemase C-terminal" evidence="8">
    <location>
        <begin position="243"/>
        <end position="371"/>
    </location>
</feature>
<dbReference type="PANTHER" id="PTHR30511">
    <property type="entry name" value="ALANINE RACEMASE"/>
    <property type="match status" value="1"/>
</dbReference>
<evidence type="ECO:0000256" key="1">
    <source>
        <dbReference type="ARBA" id="ARBA00000316"/>
    </source>
</evidence>
<dbReference type="PRINTS" id="PR00992">
    <property type="entry name" value="ALARACEMASE"/>
</dbReference>
<dbReference type="NCBIfam" id="TIGR00492">
    <property type="entry name" value="alr"/>
    <property type="match status" value="1"/>
</dbReference>
<dbReference type="InterPro" id="IPR001608">
    <property type="entry name" value="Ala_racemase_N"/>
</dbReference>
<dbReference type="PANTHER" id="PTHR30511:SF0">
    <property type="entry name" value="ALANINE RACEMASE, CATABOLIC-RELATED"/>
    <property type="match status" value="1"/>
</dbReference>
<dbReference type="SUPFAM" id="SSF50621">
    <property type="entry name" value="Alanine racemase C-terminal domain-like"/>
    <property type="match status" value="1"/>
</dbReference>
<sequence>MSILNPTVAEINLNYLAFNLAQIKKLLSPSQKLLSVVKANAYGHGYAEVAKKALQEGASFLGVVSLKEASILRNAGIKGKILVLGSLFEEEVSQVIELEVTPVVFSVPLIKKLNLEAKKKNKLLPFHIEIETGMGRLGISPDELETFFSEIKKSENLKLEGVMTHFAQSEAEDPSYTMYQMDIFRKAVELIKKDFNEIAVHASNSAALLGFPEARFDLARIGIAMYGYHPHKRLKNKISLKPVMTLKTKVLHLKTLSAGKSISYGRKFFTTRESKIATIFSGYGDGLNRKLTNLGEVLIKGMRAPIVGTVCMDQFMADVTHIPDVKVGDEVILIGNQGNEFIGADEIAEKLDTIPYEVLCGVSGRVDRVYIT</sequence>
<dbReference type="EC" id="5.1.1.1" evidence="5"/>
<evidence type="ECO:0000313" key="9">
    <source>
        <dbReference type="EMBL" id="OGL54011.1"/>
    </source>
</evidence>
<evidence type="ECO:0000256" key="3">
    <source>
        <dbReference type="ARBA" id="ARBA00022898"/>
    </source>
</evidence>
<evidence type="ECO:0000313" key="10">
    <source>
        <dbReference type="Proteomes" id="UP000178082"/>
    </source>
</evidence>
<dbReference type="AlphaFoldDB" id="A0A1F7SJS0"/>
<dbReference type="Proteomes" id="UP000178082">
    <property type="component" value="Unassembled WGS sequence"/>
</dbReference>
<comment type="function">
    <text evidence="5">Catalyzes the interconversion of L-alanine and D-alanine. May also act on other amino acids.</text>
</comment>
<comment type="pathway">
    <text evidence="5">Amino-acid biosynthesis; D-alanine biosynthesis; D-alanine from L-alanine: step 1/1.</text>
</comment>
<dbReference type="Pfam" id="PF01168">
    <property type="entry name" value="Ala_racemase_N"/>
    <property type="match status" value="1"/>
</dbReference>
<feature type="active site" description="Proton acceptor; specific for L-alanine" evidence="5">
    <location>
        <position position="264"/>
    </location>
</feature>
<gene>
    <name evidence="9" type="ORF">A3G31_04070</name>
</gene>
<dbReference type="FunFam" id="3.20.20.10:FF:000002">
    <property type="entry name" value="Alanine racemase"/>
    <property type="match status" value="1"/>
</dbReference>
<dbReference type="FunFam" id="2.40.37.10:FF:000006">
    <property type="entry name" value="Alanine racemase"/>
    <property type="match status" value="1"/>
</dbReference>
<accession>A0A1F7SJS0</accession>
<dbReference type="GO" id="GO:0005829">
    <property type="term" value="C:cytosol"/>
    <property type="evidence" value="ECO:0007669"/>
    <property type="project" value="TreeGrafter"/>
</dbReference>
<dbReference type="InterPro" id="IPR009006">
    <property type="entry name" value="Ala_racemase/Decarboxylase_C"/>
</dbReference>
<dbReference type="EMBL" id="MGDI01000017">
    <property type="protein sequence ID" value="OGL54011.1"/>
    <property type="molecule type" value="Genomic_DNA"/>
</dbReference>
<evidence type="ECO:0000256" key="7">
    <source>
        <dbReference type="PIRSR" id="PIRSR600821-52"/>
    </source>
</evidence>
<feature type="binding site" evidence="5 7">
    <location>
        <position position="136"/>
    </location>
    <ligand>
        <name>substrate</name>
    </ligand>
</feature>
<feature type="active site" description="Proton acceptor; specific for D-alanine" evidence="5">
    <location>
        <position position="38"/>
    </location>
</feature>
<evidence type="ECO:0000256" key="5">
    <source>
        <dbReference type="HAMAP-Rule" id="MF_01201"/>
    </source>
</evidence>
<dbReference type="GO" id="GO:0030170">
    <property type="term" value="F:pyridoxal phosphate binding"/>
    <property type="evidence" value="ECO:0007669"/>
    <property type="project" value="UniProtKB-UniRule"/>
</dbReference>
<evidence type="ECO:0000259" key="8">
    <source>
        <dbReference type="SMART" id="SM01005"/>
    </source>
</evidence>
<dbReference type="InterPro" id="IPR000821">
    <property type="entry name" value="Ala_racemase"/>
</dbReference>
<dbReference type="GO" id="GO:0008784">
    <property type="term" value="F:alanine racemase activity"/>
    <property type="evidence" value="ECO:0007669"/>
    <property type="project" value="UniProtKB-UniRule"/>
</dbReference>
<dbReference type="SUPFAM" id="SSF51419">
    <property type="entry name" value="PLP-binding barrel"/>
    <property type="match status" value="1"/>
</dbReference>
<evidence type="ECO:0000256" key="4">
    <source>
        <dbReference type="ARBA" id="ARBA00023235"/>
    </source>
</evidence>
<keyword evidence="4 5" id="KW-0413">Isomerase</keyword>
<name>A0A1F7SJS0_9BACT</name>
<dbReference type="InterPro" id="IPR020622">
    <property type="entry name" value="Ala_racemase_pyridoxalP-BS"/>
</dbReference>
<comment type="catalytic activity">
    <reaction evidence="1 5">
        <text>L-alanine = D-alanine</text>
        <dbReference type="Rhea" id="RHEA:20249"/>
        <dbReference type="ChEBI" id="CHEBI:57416"/>
        <dbReference type="ChEBI" id="CHEBI:57972"/>
        <dbReference type="EC" id="5.1.1.1"/>
    </reaction>
</comment>
<feature type="binding site" evidence="5 7">
    <location>
        <position position="312"/>
    </location>
    <ligand>
        <name>substrate</name>
    </ligand>
</feature>
<dbReference type="Gene3D" id="2.40.37.10">
    <property type="entry name" value="Lyase, Ornithine Decarboxylase, Chain A, domain 1"/>
    <property type="match status" value="1"/>
</dbReference>
<evidence type="ECO:0000256" key="2">
    <source>
        <dbReference type="ARBA" id="ARBA00001933"/>
    </source>
</evidence>
<dbReference type="Gene3D" id="3.20.20.10">
    <property type="entry name" value="Alanine racemase"/>
    <property type="match status" value="1"/>
</dbReference>
<dbReference type="PROSITE" id="PS00395">
    <property type="entry name" value="ALANINE_RACEMASE"/>
    <property type="match status" value="1"/>
</dbReference>
<dbReference type="GO" id="GO:0030632">
    <property type="term" value="P:D-alanine biosynthetic process"/>
    <property type="evidence" value="ECO:0007669"/>
    <property type="project" value="UniProtKB-UniRule"/>
</dbReference>
<comment type="similarity">
    <text evidence="5">Belongs to the alanine racemase family.</text>
</comment>
<proteinExistence type="inferred from homology"/>
<dbReference type="InterPro" id="IPR029066">
    <property type="entry name" value="PLP-binding_barrel"/>
</dbReference>
<comment type="cofactor">
    <cofactor evidence="2 5 6">
        <name>pyridoxal 5'-phosphate</name>
        <dbReference type="ChEBI" id="CHEBI:597326"/>
    </cofactor>
</comment>
<comment type="caution">
    <text evidence="9">The sequence shown here is derived from an EMBL/GenBank/DDBJ whole genome shotgun (WGS) entry which is preliminary data.</text>
</comment>
<dbReference type="HAMAP" id="MF_01201">
    <property type="entry name" value="Ala_racemase"/>
    <property type="match status" value="1"/>
</dbReference>
<organism evidence="9 10">
    <name type="scientific">Candidatus Schekmanbacteria bacterium RIFCSPLOWO2_12_FULL_38_15</name>
    <dbReference type="NCBI Taxonomy" id="1817883"/>
    <lineage>
        <taxon>Bacteria</taxon>
        <taxon>Candidatus Schekmaniibacteriota</taxon>
    </lineage>
</organism>
<dbReference type="UniPathway" id="UPA00042">
    <property type="reaction ID" value="UER00497"/>
</dbReference>
<dbReference type="SMART" id="SM01005">
    <property type="entry name" value="Ala_racemase_C"/>
    <property type="match status" value="1"/>
</dbReference>
<feature type="modified residue" description="N6-(pyridoxal phosphate)lysine" evidence="5 6">
    <location>
        <position position="38"/>
    </location>
</feature>
<dbReference type="Pfam" id="PF00842">
    <property type="entry name" value="Ala_racemase_C"/>
    <property type="match status" value="1"/>
</dbReference>
<dbReference type="STRING" id="1817883.A3G31_04070"/>
<evidence type="ECO:0000256" key="6">
    <source>
        <dbReference type="PIRSR" id="PIRSR600821-50"/>
    </source>
</evidence>
<keyword evidence="3 5" id="KW-0663">Pyridoxal phosphate</keyword>